<sequence>MTLPSRKTRNAKASAAIMPAMSPKLTESMRAPYPAATAAPHGVPTCRRTAQRRTLPSSPLVGARSARRSARLWRTPEGMPDARQHGLMTATEVITQLGGRAAWSQLRRHLTWSALDASVRGGELVKLARGRYALAQLAQHAHVAHQHTVVQSHLSAAVAHGWSVKWPPTTPWITVPRNRKMNPASRRGLQVAYRDVSARERSRGVTGHLRTVLDCAMKLPFDEALCVADSAPRVGDVDREALRAAAARLRGPGAGLARRVAALADGRAANPFESCLRAIAVEVEGLSLRPQVQVAEPGLFATVDLGDVVRKVAIEAEGFEFHGTRSGLERDCRRYTELTIYGWRVLRFTWHDVMYRSDWVRWTIETLVAELDGRPTAPPPAALRRAVPA</sequence>
<gene>
    <name evidence="3" type="ORF">EAH86_04605</name>
</gene>
<organism evidence="3 4">
    <name type="scientific">Pedococcus bigeumensis</name>
    <dbReference type="NCBI Taxonomy" id="433644"/>
    <lineage>
        <taxon>Bacteria</taxon>
        <taxon>Bacillati</taxon>
        <taxon>Actinomycetota</taxon>
        <taxon>Actinomycetes</taxon>
        <taxon>Micrococcales</taxon>
        <taxon>Intrasporangiaceae</taxon>
        <taxon>Pedococcus</taxon>
    </lineage>
</organism>
<accession>A0A502D2C5</accession>
<comment type="caution">
    <text evidence="3">The sequence shown here is derived from an EMBL/GenBank/DDBJ whole genome shotgun (WGS) entry which is preliminary data.</text>
</comment>
<evidence type="ECO:0000313" key="3">
    <source>
        <dbReference type="EMBL" id="TPG19717.1"/>
    </source>
</evidence>
<feature type="domain" description="DUF559" evidence="2">
    <location>
        <begin position="303"/>
        <end position="364"/>
    </location>
</feature>
<dbReference type="InterPro" id="IPR011335">
    <property type="entry name" value="Restrct_endonuc-II-like"/>
</dbReference>
<evidence type="ECO:0000259" key="2">
    <source>
        <dbReference type="Pfam" id="PF04480"/>
    </source>
</evidence>
<dbReference type="OrthoDB" id="4310518at2"/>
<dbReference type="EMBL" id="RCZM01000001">
    <property type="protein sequence ID" value="TPG19717.1"/>
    <property type="molecule type" value="Genomic_DNA"/>
</dbReference>
<protein>
    <submittedName>
        <fullName evidence="3">DUF559 domain-containing protein</fullName>
    </submittedName>
</protein>
<dbReference type="Proteomes" id="UP000317722">
    <property type="component" value="Unassembled WGS sequence"/>
</dbReference>
<feature type="region of interest" description="Disordered" evidence="1">
    <location>
        <begin position="35"/>
        <end position="68"/>
    </location>
</feature>
<name>A0A502D2C5_9MICO</name>
<dbReference type="Gene3D" id="3.40.960.10">
    <property type="entry name" value="VSR Endonuclease"/>
    <property type="match status" value="1"/>
</dbReference>
<evidence type="ECO:0000256" key="1">
    <source>
        <dbReference type="SAM" id="MobiDB-lite"/>
    </source>
</evidence>
<reference evidence="3 4" key="1">
    <citation type="journal article" date="2019" name="Environ. Microbiol.">
        <title>Species interactions and distinct microbial communities in high Arctic permafrost affected cryosols are associated with the CH4 and CO2 gas fluxes.</title>
        <authorList>
            <person name="Altshuler I."/>
            <person name="Hamel J."/>
            <person name="Turney S."/>
            <person name="Magnuson E."/>
            <person name="Levesque R."/>
            <person name="Greer C."/>
            <person name="Whyte L.G."/>
        </authorList>
    </citation>
    <scope>NUCLEOTIDE SEQUENCE [LARGE SCALE GENOMIC DNA]</scope>
    <source>
        <strain evidence="3 4">S9.3A</strain>
    </source>
</reference>
<dbReference type="Pfam" id="PF04480">
    <property type="entry name" value="DUF559"/>
    <property type="match status" value="1"/>
</dbReference>
<dbReference type="AlphaFoldDB" id="A0A502D2C5"/>
<dbReference type="InterPro" id="IPR007569">
    <property type="entry name" value="DUF559"/>
</dbReference>
<keyword evidence="4" id="KW-1185">Reference proteome</keyword>
<proteinExistence type="predicted"/>
<dbReference type="SUPFAM" id="SSF52980">
    <property type="entry name" value="Restriction endonuclease-like"/>
    <property type="match status" value="1"/>
</dbReference>
<evidence type="ECO:0000313" key="4">
    <source>
        <dbReference type="Proteomes" id="UP000317722"/>
    </source>
</evidence>